<organism evidence="1 2">
    <name type="scientific">Favolaschia claudopus</name>
    <dbReference type="NCBI Taxonomy" id="2862362"/>
    <lineage>
        <taxon>Eukaryota</taxon>
        <taxon>Fungi</taxon>
        <taxon>Dikarya</taxon>
        <taxon>Basidiomycota</taxon>
        <taxon>Agaricomycotina</taxon>
        <taxon>Agaricomycetes</taxon>
        <taxon>Agaricomycetidae</taxon>
        <taxon>Agaricales</taxon>
        <taxon>Marasmiineae</taxon>
        <taxon>Mycenaceae</taxon>
        <taxon>Favolaschia</taxon>
    </lineage>
</organism>
<accession>A0AAW0D173</accession>
<name>A0AAW0D173_9AGAR</name>
<gene>
    <name evidence="1" type="ORF">R3P38DRAFT_3176804</name>
</gene>
<protein>
    <submittedName>
        <fullName evidence="1">Uncharacterized protein</fullName>
    </submittedName>
</protein>
<dbReference type="Proteomes" id="UP001362999">
    <property type="component" value="Unassembled WGS sequence"/>
</dbReference>
<dbReference type="AlphaFoldDB" id="A0AAW0D173"/>
<evidence type="ECO:0000313" key="2">
    <source>
        <dbReference type="Proteomes" id="UP001362999"/>
    </source>
</evidence>
<evidence type="ECO:0000313" key="1">
    <source>
        <dbReference type="EMBL" id="KAK7044554.1"/>
    </source>
</evidence>
<reference evidence="1 2" key="1">
    <citation type="journal article" date="2024" name="J Genomics">
        <title>Draft genome sequencing and assembly of Favolaschia claudopus CIRM-BRFM 2984 isolated from oak limbs.</title>
        <authorList>
            <person name="Navarro D."/>
            <person name="Drula E."/>
            <person name="Chaduli D."/>
            <person name="Cazenave R."/>
            <person name="Ahrendt S."/>
            <person name="Wang J."/>
            <person name="Lipzen A."/>
            <person name="Daum C."/>
            <person name="Barry K."/>
            <person name="Grigoriev I.V."/>
            <person name="Favel A."/>
            <person name="Rosso M.N."/>
            <person name="Martin F."/>
        </authorList>
    </citation>
    <scope>NUCLEOTIDE SEQUENCE [LARGE SCALE GENOMIC DNA]</scope>
    <source>
        <strain evidence="1 2">CIRM-BRFM 2984</strain>
    </source>
</reference>
<keyword evidence="2" id="KW-1185">Reference proteome</keyword>
<comment type="caution">
    <text evidence="1">The sequence shown here is derived from an EMBL/GenBank/DDBJ whole genome shotgun (WGS) entry which is preliminary data.</text>
</comment>
<dbReference type="EMBL" id="JAWWNJ010000011">
    <property type="protein sequence ID" value="KAK7044554.1"/>
    <property type="molecule type" value="Genomic_DNA"/>
</dbReference>
<proteinExistence type="predicted"/>
<sequence length="212" mass="23921">MPAASKEHLNARATAAIPILRQPYIDSSAAILYILHIVTETRTVDRSDRPRTSMAKSLFPNTASKVVHSQGDQARFVRSEKASEFGWSVADNAESSLFSAARAVYAQPLNVMEDVHTVIAEPECNPQDREDRGVWRRSVEFSFTLTFPFAPTWSIETISWTVWRLQQNSFNAVDATLPVLFQYTLKLTNSFPEFGNDFAWRLLLHAIARLSS</sequence>